<dbReference type="Proteomes" id="UP000676649">
    <property type="component" value="Chromosome"/>
</dbReference>
<accession>A0A975R9Q4</accession>
<proteinExistence type="predicted"/>
<dbReference type="EMBL" id="CP073754">
    <property type="protein sequence ID" value="QWF71312.1"/>
    <property type="molecule type" value="Genomic_DNA"/>
</dbReference>
<evidence type="ECO:0000313" key="2">
    <source>
        <dbReference type="EMBL" id="QWF71312.1"/>
    </source>
</evidence>
<protein>
    <submittedName>
        <fullName evidence="2">Uncharacterized protein</fullName>
    </submittedName>
</protein>
<dbReference type="KEGG" id="mpad:KEF85_02125"/>
<keyword evidence="3" id="KW-1185">Reference proteome</keyword>
<evidence type="ECO:0000256" key="1">
    <source>
        <dbReference type="SAM" id="MobiDB-lite"/>
    </source>
</evidence>
<evidence type="ECO:0000313" key="3">
    <source>
        <dbReference type="Proteomes" id="UP000676649"/>
    </source>
</evidence>
<reference evidence="2" key="1">
    <citation type="submission" date="2021-04" db="EMBL/GenBank/DDBJ databases">
        <title>Draft genome sequence data of methanotrophic Methylovulum sp. strain S1L and Methylomonas sp. strain S2AM isolated from boreal lake water columns.</title>
        <authorList>
            <person name="Rissanen A.J."/>
            <person name="Mangayil R."/>
            <person name="Svenning M.M."/>
            <person name="Khanongnuch R."/>
        </authorList>
    </citation>
    <scope>NUCLEOTIDE SEQUENCE</scope>
    <source>
        <strain evidence="2">S2AM</strain>
    </source>
</reference>
<gene>
    <name evidence="2" type="ORF">KEF85_02125</name>
</gene>
<dbReference type="RefSeq" id="WP_215583102.1">
    <property type="nucleotide sequence ID" value="NZ_CP073754.1"/>
</dbReference>
<organism evidence="2 3">
    <name type="scientific">Methylomonas paludis</name>
    <dbReference type="NCBI Taxonomy" id="1173101"/>
    <lineage>
        <taxon>Bacteria</taxon>
        <taxon>Pseudomonadati</taxon>
        <taxon>Pseudomonadota</taxon>
        <taxon>Gammaproteobacteria</taxon>
        <taxon>Methylococcales</taxon>
        <taxon>Methylococcaceae</taxon>
        <taxon>Methylomonas</taxon>
    </lineage>
</organism>
<dbReference type="AlphaFoldDB" id="A0A975R9Q4"/>
<sequence>MAELFFILTVVFVAYVVFVVLGDKKSPAASHKARVSKPEPAAASVSATVAESKPQPVKAVAAKPARPKPVPANTKSAETVLVSEAVAQDSLKNPKTGEISKIPGNYAFAKRWIKDALLEEGLLEKVYKNNELTDDVKLKIQEALQKLKAIDKYQ</sequence>
<name>A0A975R9Q4_9GAMM</name>
<feature type="region of interest" description="Disordered" evidence="1">
    <location>
        <begin position="29"/>
        <end position="76"/>
    </location>
</feature>
<feature type="compositionally biased region" description="Low complexity" evidence="1">
    <location>
        <begin position="38"/>
        <end position="64"/>
    </location>
</feature>